<dbReference type="InterPro" id="IPR007387">
    <property type="entry name" value="TRAP_DctQ"/>
</dbReference>
<keyword evidence="3" id="KW-1003">Cell membrane</keyword>
<dbReference type="AlphaFoldDB" id="A0A560CDC3"/>
<dbReference type="InterPro" id="IPR055348">
    <property type="entry name" value="DctQ"/>
</dbReference>
<gene>
    <name evidence="11" type="ORF">FBZ83_10636</name>
</gene>
<comment type="similarity">
    <text evidence="8 9">Belongs to the TRAP transporter small permease family.</text>
</comment>
<evidence type="ECO:0000256" key="3">
    <source>
        <dbReference type="ARBA" id="ARBA00022475"/>
    </source>
</evidence>
<evidence type="ECO:0000313" key="11">
    <source>
        <dbReference type="EMBL" id="TWA82853.1"/>
    </source>
</evidence>
<evidence type="ECO:0000256" key="6">
    <source>
        <dbReference type="ARBA" id="ARBA00022989"/>
    </source>
</evidence>
<feature type="transmembrane region" description="Helical" evidence="9">
    <location>
        <begin position="12"/>
        <end position="35"/>
    </location>
</feature>
<comment type="caution">
    <text evidence="11">The sequence shown here is derived from an EMBL/GenBank/DDBJ whole genome shotgun (WGS) entry which is preliminary data.</text>
</comment>
<dbReference type="Pfam" id="PF04290">
    <property type="entry name" value="DctQ"/>
    <property type="match status" value="1"/>
</dbReference>
<evidence type="ECO:0000256" key="9">
    <source>
        <dbReference type="RuleBase" id="RU369079"/>
    </source>
</evidence>
<dbReference type="PANTHER" id="PTHR35011">
    <property type="entry name" value="2,3-DIKETO-L-GULONATE TRAP TRANSPORTER SMALL PERMEASE PROTEIN YIAM"/>
    <property type="match status" value="1"/>
</dbReference>
<feature type="transmembrane region" description="Helical" evidence="9">
    <location>
        <begin position="47"/>
        <end position="67"/>
    </location>
</feature>
<proteinExistence type="inferred from homology"/>
<dbReference type="GO" id="GO:0015740">
    <property type="term" value="P:C4-dicarboxylate transport"/>
    <property type="evidence" value="ECO:0007669"/>
    <property type="project" value="TreeGrafter"/>
</dbReference>
<comment type="subunit">
    <text evidence="9">The complex comprises the extracytoplasmic solute receptor protein and the two transmembrane proteins.</text>
</comment>
<keyword evidence="7 9" id="KW-0472">Membrane</keyword>
<evidence type="ECO:0000256" key="4">
    <source>
        <dbReference type="ARBA" id="ARBA00022519"/>
    </source>
</evidence>
<keyword evidence="5 9" id="KW-0812">Transmembrane</keyword>
<comment type="function">
    <text evidence="9">Part of the tripartite ATP-independent periplasmic (TRAP) transport system.</text>
</comment>
<evidence type="ECO:0000256" key="2">
    <source>
        <dbReference type="ARBA" id="ARBA00022448"/>
    </source>
</evidence>
<dbReference type="Proteomes" id="UP000318529">
    <property type="component" value="Unassembled WGS sequence"/>
</dbReference>
<sequence length="175" mass="18485">MQSIIGVFDRILFGGALLACAAAALLAVMLIFEVVTTSFFTWSQPWAIEYSGYLLAVILFAGSGWALDQEAHIRVSLLTARLPKRFQAALEGVTVLFGFGVALFMAVATAENALRSLGTGSVSVYVSHTPLALPQGFLALSMALLALGFLNRLLRLLCGQPALPARSAPAAVESV</sequence>
<keyword evidence="6 9" id="KW-1133">Transmembrane helix</keyword>
<feature type="transmembrane region" description="Helical" evidence="9">
    <location>
        <begin position="130"/>
        <end position="150"/>
    </location>
</feature>
<evidence type="ECO:0000256" key="7">
    <source>
        <dbReference type="ARBA" id="ARBA00023136"/>
    </source>
</evidence>
<feature type="transmembrane region" description="Helical" evidence="9">
    <location>
        <begin position="88"/>
        <end position="110"/>
    </location>
</feature>
<reference evidence="11 12" key="1">
    <citation type="submission" date="2019-06" db="EMBL/GenBank/DDBJ databases">
        <title>Genomic Encyclopedia of Type Strains, Phase IV (KMG-V): Genome sequencing to study the core and pangenomes of soil and plant-associated prokaryotes.</title>
        <authorList>
            <person name="Whitman W."/>
        </authorList>
    </citation>
    <scope>NUCLEOTIDE SEQUENCE [LARGE SCALE GENOMIC DNA]</scope>
    <source>
        <strain evidence="11 12">BR 11650</strain>
    </source>
</reference>
<name>A0A560CDC3_AZOBR</name>
<evidence type="ECO:0000313" key="12">
    <source>
        <dbReference type="Proteomes" id="UP000318529"/>
    </source>
</evidence>
<keyword evidence="2 9" id="KW-0813">Transport</keyword>
<protein>
    <recommendedName>
        <fullName evidence="9">TRAP transporter small permease protein</fullName>
    </recommendedName>
</protein>
<organism evidence="11 12">
    <name type="scientific">Azospirillum brasilense</name>
    <dbReference type="NCBI Taxonomy" id="192"/>
    <lineage>
        <taxon>Bacteria</taxon>
        <taxon>Pseudomonadati</taxon>
        <taxon>Pseudomonadota</taxon>
        <taxon>Alphaproteobacteria</taxon>
        <taxon>Rhodospirillales</taxon>
        <taxon>Azospirillaceae</taxon>
        <taxon>Azospirillum</taxon>
    </lineage>
</organism>
<comment type="subcellular location">
    <subcellularLocation>
        <location evidence="1 9">Cell inner membrane</location>
        <topology evidence="1 9">Multi-pass membrane protein</topology>
    </subcellularLocation>
</comment>
<accession>A0A560CDC3</accession>
<dbReference type="RefSeq" id="WP_145683617.1">
    <property type="nucleotide sequence ID" value="NZ_VITH01000006.1"/>
</dbReference>
<evidence type="ECO:0000259" key="10">
    <source>
        <dbReference type="Pfam" id="PF04290"/>
    </source>
</evidence>
<evidence type="ECO:0000256" key="5">
    <source>
        <dbReference type="ARBA" id="ARBA00022692"/>
    </source>
</evidence>
<dbReference type="GO" id="GO:0005886">
    <property type="term" value="C:plasma membrane"/>
    <property type="evidence" value="ECO:0007669"/>
    <property type="project" value="UniProtKB-SubCell"/>
</dbReference>
<dbReference type="PANTHER" id="PTHR35011:SF10">
    <property type="entry name" value="TRAP TRANSPORTER SMALL PERMEASE PROTEIN"/>
    <property type="match status" value="1"/>
</dbReference>
<dbReference type="EMBL" id="VITH01000006">
    <property type="protein sequence ID" value="TWA82853.1"/>
    <property type="molecule type" value="Genomic_DNA"/>
</dbReference>
<feature type="domain" description="Tripartite ATP-independent periplasmic transporters DctQ component" evidence="10">
    <location>
        <begin position="27"/>
        <end position="158"/>
    </location>
</feature>
<keyword evidence="4 9" id="KW-0997">Cell inner membrane</keyword>
<evidence type="ECO:0000256" key="8">
    <source>
        <dbReference type="ARBA" id="ARBA00038436"/>
    </source>
</evidence>
<evidence type="ECO:0000256" key="1">
    <source>
        <dbReference type="ARBA" id="ARBA00004429"/>
    </source>
</evidence>
<dbReference type="GO" id="GO:0022857">
    <property type="term" value="F:transmembrane transporter activity"/>
    <property type="evidence" value="ECO:0007669"/>
    <property type="project" value="UniProtKB-UniRule"/>
</dbReference>